<dbReference type="GO" id="GO:0000981">
    <property type="term" value="F:DNA-binding transcription factor activity, RNA polymerase II-specific"/>
    <property type="evidence" value="ECO:0007669"/>
    <property type="project" value="TreeGrafter"/>
</dbReference>
<dbReference type="GO" id="GO:0030097">
    <property type="term" value="P:hemopoiesis"/>
    <property type="evidence" value="ECO:0007669"/>
    <property type="project" value="TreeGrafter"/>
</dbReference>
<protein>
    <submittedName>
        <fullName evidence="7">Runt-related transcription factor 2</fullName>
    </submittedName>
</protein>
<comment type="caution">
    <text evidence="7">The sequence shown here is derived from an EMBL/GenBank/DDBJ whole genome shotgun (WGS) entry which is preliminary data.</text>
</comment>
<dbReference type="Gene3D" id="2.60.40.720">
    <property type="match status" value="1"/>
</dbReference>
<dbReference type="SUPFAM" id="SSF49417">
    <property type="entry name" value="p53-like transcription factors"/>
    <property type="match status" value="1"/>
</dbReference>
<dbReference type="GO" id="GO:0045595">
    <property type="term" value="P:regulation of cell differentiation"/>
    <property type="evidence" value="ECO:0007669"/>
    <property type="project" value="TreeGrafter"/>
</dbReference>
<dbReference type="Proteomes" id="UP000424527">
    <property type="component" value="Unassembled WGS sequence"/>
</dbReference>
<evidence type="ECO:0000256" key="4">
    <source>
        <dbReference type="ARBA" id="ARBA00023242"/>
    </source>
</evidence>
<keyword evidence="3" id="KW-0804">Transcription</keyword>
<keyword evidence="8" id="KW-1185">Reference proteome</keyword>
<accession>A0A6G0HPR4</accession>
<feature type="region of interest" description="Disordered" evidence="5">
    <location>
        <begin position="163"/>
        <end position="194"/>
    </location>
</feature>
<dbReference type="GO" id="GO:0000978">
    <property type="term" value="F:RNA polymerase II cis-regulatory region sequence-specific DNA binding"/>
    <property type="evidence" value="ECO:0007669"/>
    <property type="project" value="TreeGrafter"/>
</dbReference>
<feature type="region of interest" description="Disordered" evidence="5">
    <location>
        <begin position="236"/>
        <end position="291"/>
    </location>
</feature>
<evidence type="ECO:0000259" key="6">
    <source>
        <dbReference type="PROSITE" id="PS51062"/>
    </source>
</evidence>
<dbReference type="AlphaFoldDB" id="A0A6G0HPR4"/>
<dbReference type="EMBL" id="REGW02000021">
    <property type="protein sequence ID" value="KAE8281002.1"/>
    <property type="molecule type" value="Genomic_DNA"/>
</dbReference>
<dbReference type="InterPro" id="IPR012346">
    <property type="entry name" value="p53/RUNT-type_TF_DNA-bd_sf"/>
</dbReference>
<feature type="domain" description="Runt" evidence="6">
    <location>
        <begin position="40"/>
        <end position="169"/>
    </location>
</feature>
<dbReference type="InterPro" id="IPR013524">
    <property type="entry name" value="Runt_dom"/>
</dbReference>
<evidence type="ECO:0000256" key="1">
    <source>
        <dbReference type="ARBA" id="ARBA00004123"/>
    </source>
</evidence>
<dbReference type="PROSITE" id="PS51062">
    <property type="entry name" value="RUNT"/>
    <property type="match status" value="1"/>
</dbReference>
<dbReference type="Pfam" id="PF00853">
    <property type="entry name" value="Runt"/>
    <property type="match status" value="1"/>
</dbReference>
<evidence type="ECO:0000256" key="2">
    <source>
        <dbReference type="ARBA" id="ARBA00023015"/>
    </source>
</evidence>
<dbReference type="GO" id="GO:0005524">
    <property type="term" value="F:ATP binding"/>
    <property type="evidence" value="ECO:0007669"/>
    <property type="project" value="InterPro"/>
</dbReference>
<reference evidence="7 8" key="1">
    <citation type="submission" date="2019-07" db="EMBL/GenBank/DDBJ databases">
        <title>Chromosome genome assembly for large yellow croaker.</title>
        <authorList>
            <person name="Xiao S."/>
        </authorList>
    </citation>
    <scope>NUCLEOTIDE SEQUENCE [LARGE SCALE GENOMIC DNA]</scope>
    <source>
        <strain evidence="7">JMULYC20181020</strain>
        <tissue evidence="7">Muscle</tissue>
    </source>
</reference>
<feature type="compositionally biased region" description="Polar residues" evidence="5">
    <location>
        <begin position="180"/>
        <end position="194"/>
    </location>
</feature>
<dbReference type="InterPro" id="IPR000040">
    <property type="entry name" value="AML1_Runt"/>
</dbReference>
<keyword evidence="4" id="KW-0539">Nucleus</keyword>
<evidence type="ECO:0000256" key="3">
    <source>
        <dbReference type="ARBA" id="ARBA00023163"/>
    </source>
</evidence>
<proteinExistence type="predicted"/>
<dbReference type="PANTHER" id="PTHR11950:SF43">
    <property type="entry name" value="RUNT-RELATED TRANSCRIPTION FACTOR 3"/>
    <property type="match status" value="1"/>
</dbReference>
<comment type="subcellular location">
    <subcellularLocation>
        <location evidence="1">Nucleus</location>
    </subcellularLocation>
</comment>
<dbReference type="GO" id="GO:0002062">
    <property type="term" value="P:chondrocyte differentiation"/>
    <property type="evidence" value="ECO:0007669"/>
    <property type="project" value="TreeGrafter"/>
</dbReference>
<dbReference type="GO" id="GO:0005634">
    <property type="term" value="C:nucleus"/>
    <property type="evidence" value="ECO:0007669"/>
    <property type="project" value="UniProtKB-SubCell"/>
</dbReference>
<dbReference type="InterPro" id="IPR008967">
    <property type="entry name" value="p53-like_TF_DNA-bd_sf"/>
</dbReference>
<dbReference type="PRINTS" id="PR00967">
    <property type="entry name" value="ONCOGENEAML1"/>
</dbReference>
<keyword evidence="2" id="KW-0805">Transcription regulation</keyword>
<dbReference type="GO" id="GO:0001503">
    <property type="term" value="P:ossification"/>
    <property type="evidence" value="ECO:0007669"/>
    <property type="project" value="TreeGrafter"/>
</dbReference>
<organism evidence="7 8">
    <name type="scientific">Larimichthys crocea</name>
    <name type="common">Large yellow croaker</name>
    <name type="synonym">Pseudosciaena crocea</name>
    <dbReference type="NCBI Taxonomy" id="215358"/>
    <lineage>
        <taxon>Eukaryota</taxon>
        <taxon>Metazoa</taxon>
        <taxon>Chordata</taxon>
        <taxon>Craniata</taxon>
        <taxon>Vertebrata</taxon>
        <taxon>Euteleostomi</taxon>
        <taxon>Actinopterygii</taxon>
        <taxon>Neopterygii</taxon>
        <taxon>Teleostei</taxon>
        <taxon>Neoteleostei</taxon>
        <taxon>Acanthomorphata</taxon>
        <taxon>Eupercaria</taxon>
        <taxon>Sciaenidae</taxon>
        <taxon>Larimichthys</taxon>
    </lineage>
</organism>
<evidence type="ECO:0000256" key="5">
    <source>
        <dbReference type="SAM" id="MobiDB-lite"/>
    </source>
</evidence>
<dbReference type="PANTHER" id="PTHR11950">
    <property type="entry name" value="RUNT RELATED"/>
    <property type="match status" value="1"/>
</dbReference>
<feature type="region of interest" description="Disordered" evidence="5">
    <location>
        <begin position="19"/>
        <end position="56"/>
    </location>
</feature>
<sequence>MASNSLFSSTSPMLYWDPVVKRRPTPSSTNRQLDDQEVRSLQQRSTAPPRGLVQTDSPNFLCSSLPQHWRCNKTLPRAFTVVALGNDVPDGVVVTVMAGNEDNSSAELRNATATMKQGYAHFNDLRFIGRSGRGKSFTLSINVLTSPPQIATLHRAIKVTVDGQRLPRRQRQKEVKSGVFRSSNSSAASPDCRSFSSSLWTNEPSFLGHVTSLSSSFTPNPRMHHLPALSYSSQPTPYSSYLSSPPPPSAPPPPHHPPPPPLSHSGPFQSGSFYYGPNQPHQPAGEDRNVTTLSNYIEGACLSIRGEEPVWRPY</sequence>
<name>A0A6G0HPR4_LARCR</name>
<evidence type="ECO:0000313" key="7">
    <source>
        <dbReference type="EMBL" id="KAE8281002.1"/>
    </source>
</evidence>
<gene>
    <name evidence="7" type="ORF">D5F01_LYC21578</name>
</gene>
<evidence type="ECO:0000313" key="8">
    <source>
        <dbReference type="Proteomes" id="UP000424527"/>
    </source>
</evidence>
<feature type="compositionally biased region" description="Pro residues" evidence="5">
    <location>
        <begin position="244"/>
        <end position="262"/>
    </location>
</feature>
<dbReference type="GO" id="GO:0030182">
    <property type="term" value="P:neuron differentiation"/>
    <property type="evidence" value="ECO:0007669"/>
    <property type="project" value="TreeGrafter"/>
</dbReference>